<evidence type="ECO:0000256" key="13">
    <source>
        <dbReference type="ARBA" id="ARBA00023136"/>
    </source>
</evidence>
<keyword evidence="10" id="KW-0249">Electron transport</keyword>
<dbReference type="OrthoDB" id="2147978at2759"/>
<comment type="subcellular location">
    <subcellularLocation>
        <location evidence="2">Mitochondrion inner membrane</location>
        <topology evidence="2">Single-pass membrane protein</topology>
    </subcellularLocation>
</comment>
<name>A0A1V8T1K0_9PEZI</name>
<dbReference type="Proteomes" id="UP000192596">
    <property type="component" value="Unassembled WGS sequence"/>
</dbReference>
<dbReference type="PANTHER" id="PTHR40637:SF1">
    <property type="entry name" value="ESSS SUBUNIT OF NADH:UBIQUINONE OXIDOREDUCTASE (COMPLEX I) PROTEIN"/>
    <property type="match status" value="1"/>
</dbReference>
<sequence length="385" mass="42404">MSALRSRIIASSRGKLHIVPRLPLRSLQHRQLSNTAARQAGHAEESQYDPPGGWLFGVKPGEKPEKEGWENVWYYGFFGSLAFGVVGYWYKPDTSIQTWALEEARRRLEAEGILEDPQKKDGNVADCGPGNLETQNYYDNALCPDCRTKRAREYREYATGWREEPNRFRNKAQKVMAEQHATMSAKPQLAGATTGGLATTAADGPIVNFANARLVDGTTQELATTGAEGTRSSIANAIEQNNDPTPEQIATAVAAANATMSESDEPAAGQQTASTKIITNDDDDDVPEHEPDPGPVHPPVSVVDPKDTTLKPLPRYSPPAPPRPEDSADDIDDPNPWTPHGLSTRPGDEHDMSGYQVWEARVKERNDRKTAQYLAEHRATIVHYL</sequence>
<feature type="region of interest" description="Disordered" evidence="17">
    <location>
        <begin position="256"/>
        <end position="352"/>
    </location>
</feature>
<protein>
    <recommendedName>
        <fullName evidence="4">NADH dehydrogenase [ubiquinone] 1 beta subcomplex subunit 11, mitochondrial</fullName>
    </recommendedName>
    <alternativeName>
        <fullName evidence="15">Complex I-ESSS</fullName>
    </alternativeName>
    <alternativeName>
        <fullName evidence="14">NADH-ubiquinone oxidoreductase ESSS subunit</fullName>
    </alternativeName>
</protein>
<keyword evidence="6" id="KW-0679">Respiratory chain</keyword>
<reference evidence="19" key="1">
    <citation type="submission" date="2017-03" db="EMBL/GenBank/DDBJ databases">
        <title>Genomes of endolithic fungi from Antarctica.</title>
        <authorList>
            <person name="Coleine C."/>
            <person name="Masonjones S."/>
            <person name="Stajich J.E."/>
        </authorList>
    </citation>
    <scope>NUCLEOTIDE SEQUENCE [LARGE SCALE GENOMIC DNA]</scope>
    <source>
        <strain evidence="19">CCFEE 5527</strain>
    </source>
</reference>
<evidence type="ECO:0000256" key="16">
    <source>
        <dbReference type="ARBA" id="ARBA00046528"/>
    </source>
</evidence>
<evidence type="ECO:0000256" key="15">
    <source>
        <dbReference type="ARBA" id="ARBA00031387"/>
    </source>
</evidence>
<comment type="function">
    <text evidence="1">Accessory subunit of the mitochondrial membrane respiratory chain NADH dehydrogenase (Complex I), that is believed not to be involved in catalysis. Complex I functions in the transfer of electrons from NADH to the respiratory chain. The immediate electron acceptor for the enzyme is believed to be ubiquinone.</text>
</comment>
<evidence type="ECO:0000256" key="17">
    <source>
        <dbReference type="SAM" id="MobiDB-lite"/>
    </source>
</evidence>
<comment type="subunit">
    <text evidence="16">Complex I is composed of 45 different subunits. Interacts with BCAP31.</text>
</comment>
<dbReference type="PANTHER" id="PTHR40637">
    <property type="entry name" value="ESSS SUBUNIT OF NADH:UBIQUINONE OXIDOREDUCTASE (COMPLEX I) PROTEIN"/>
    <property type="match status" value="1"/>
</dbReference>
<accession>A0A1V8T1K0</accession>
<gene>
    <name evidence="18" type="ORF">B0A48_08118</name>
</gene>
<evidence type="ECO:0000256" key="5">
    <source>
        <dbReference type="ARBA" id="ARBA00022448"/>
    </source>
</evidence>
<evidence type="ECO:0000256" key="14">
    <source>
        <dbReference type="ARBA" id="ARBA00030753"/>
    </source>
</evidence>
<comment type="similarity">
    <text evidence="3">Belongs to the complex I NDUFB11 subunit family.</text>
</comment>
<evidence type="ECO:0000256" key="11">
    <source>
        <dbReference type="ARBA" id="ARBA00022989"/>
    </source>
</evidence>
<evidence type="ECO:0000256" key="8">
    <source>
        <dbReference type="ARBA" id="ARBA00022792"/>
    </source>
</evidence>
<comment type="caution">
    <text evidence="18">The sequence shown here is derived from an EMBL/GenBank/DDBJ whole genome shotgun (WGS) entry which is preliminary data.</text>
</comment>
<organism evidence="18 19">
    <name type="scientific">Cryoendolithus antarcticus</name>
    <dbReference type="NCBI Taxonomy" id="1507870"/>
    <lineage>
        <taxon>Eukaryota</taxon>
        <taxon>Fungi</taxon>
        <taxon>Dikarya</taxon>
        <taxon>Ascomycota</taxon>
        <taxon>Pezizomycotina</taxon>
        <taxon>Dothideomycetes</taxon>
        <taxon>Dothideomycetidae</taxon>
        <taxon>Cladosporiales</taxon>
        <taxon>Cladosporiaceae</taxon>
        <taxon>Cryoendolithus</taxon>
    </lineage>
</organism>
<keyword evidence="13" id="KW-0472">Membrane</keyword>
<keyword evidence="19" id="KW-1185">Reference proteome</keyword>
<dbReference type="EMBL" id="NAJO01000020">
    <property type="protein sequence ID" value="OQO05098.1"/>
    <property type="molecule type" value="Genomic_DNA"/>
</dbReference>
<evidence type="ECO:0000256" key="7">
    <source>
        <dbReference type="ARBA" id="ARBA00022692"/>
    </source>
</evidence>
<keyword evidence="12" id="KW-0496">Mitochondrion</keyword>
<keyword evidence="9" id="KW-0809">Transit peptide</keyword>
<proteinExistence type="inferred from homology"/>
<dbReference type="AlphaFoldDB" id="A0A1V8T1K0"/>
<dbReference type="GO" id="GO:0005743">
    <property type="term" value="C:mitochondrial inner membrane"/>
    <property type="evidence" value="ECO:0007669"/>
    <property type="project" value="UniProtKB-SubCell"/>
</dbReference>
<keyword evidence="11" id="KW-1133">Transmembrane helix</keyword>
<dbReference type="InParanoid" id="A0A1V8T1K0"/>
<evidence type="ECO:0000256" key="10">
    <source>
        <dbReference type="ARBA" id="ARBA00022982"/>
    </source>
</evidence>
<evidence type="ECO:0000256" key="3">
    <source>
        <dbReference type="ARBA" id="ARBA00008915"/>
    </source>
</evidence>
<evidence type="ECO:0000313" key="18">
    <source>
        <dbReference type="EMBL" id="OQO05098.1"/>
    </source>
</evidence>
<feature type="compositionally biased region" description="Polar residues" evidence="17">
    <location>
        <begin position="269"/>
        <end position="278"/>
    </location>
</feature>
<evidence type="ECO:0000256" key="12">
    <source>
        <dbReference type="ARBA" id="ARBA00023128"/>
    </source>
</evidence>
<keyword evidence="8" id="KW-0999">Mitochondrion inner membrane</keyword>
<keyword evidence="5" id="KW-0813">Transport</keyword>
<evidence type="ECO:0000256" key="4">
    <source>
        <dbReference type="ARBA" id="ARBA00018632"/>
    </source>
</evidence>
<evidence type="ECO:0000313" key="19">
    <source>
        <dbReference type="Proteomes" id="UP000192596"/>
    </source>
</evidence>
<keyword evidence="7" id="KW-0812">Transmembrane</keyword>
<dbReference type="STRING" id="1507870.A0A1V8T1K0"/>
<dbReference type="Pfam" id="PF10183">
    <property type="entry name" value="ESSS"/>
    <property type="match status" value="1"/>
</dbReference>
<evidence type="ECO:0000256" key="2">
    <source>
        <dbReference type="ARBA" id="ARBA00004434"/>
    </source>
</evidence>
<dbReference type="InterPro" id="IPR019329">
    <property type="entry name" value="NADH_UbQ_OxRdtase_ESSS_su"/>
</dbReference>
<evidence type="ECO:0000256" key="6">
    <source>
        <dbReference type="ARBA" id="ARBA00022660"/>
    </source>
</evidence>
<feature type="region of interest" description="Disordered" evidence="17">
    <location>
        <begin position="33"/>
        <end position="57"/>
    </location>
</feature>
<evidence type="ECO:0000256" key="1">
    <source>
        <dbReference type="ARBA" id="ARBA00003195"/>
    </source>
</evidence>
<evidence type="ECO:0000256" key="9">
    <source>
        <dbReference type="ARBA" id="ARBA00022946"/>
    </source>
</evidence>